<evidence type="ECO:0000313" key="2">
    <source>
        <dbReference type="EMBL" id="QKQ51331.1"/>
    </source>
</evidence>
<proteinExistence type="predicted"/>
<name>A0A6N0JVU9_ACHDE</name>
<feature type="compositionally biased region" description="Basic and acidic residues" evidence="1">
    <location>
        <begin position="122"/>
        <end position="150"/>
    </location>
</feature>
<organism evidence="2 3">
    <name type="scientific">Achromobacter denitrificans</name>
    <name type="common">Alcaligenes denitrificans</name>
    <dbReference type="NCBI Taxonomy" id="32002"/>
    <lineage>
        <taxon>Bacteria</taxon>
        <taxon>Pseudomonadati</taxon>
        <taxon>Pseudomonadota</taxon>
        <taxon>Betaproteobacteria</taxon>
        <taxon>Burkholderiales</taxon>
        <taxon>Alcaligenaceae</taxon>
        <taxon>Achromobacter</taxon>
    </lineage>
</organism>
<dbReference type="Pfam" id="PF02643">
    <property type="entry name" value="DUF192"/>
    <property type="match status" value="1"/>
</dbReference>
<feature type="compositionally biased region" description="Basic and acidic residues" evidence="1">
    <location>
        <begin position="159"/>
        <end position="177"/>
    </location>
</feature>
<gene>
    <name evidence="2" type="ORF">FOC81_17780</name>
</gene>
<accession>A0A6N0JVU9</accession>
<dbReference type="Gene3D" id="2.60.120.1140">
    <property type="entry name" value="Protein of unknown function DUF192"/>
    <property type="match status" value="1"/>
</dbReference>
<dbReference type="Proteomes" id="UP000509782">
    <property type="component" value="Chromosome"/>
</dbReference>
<sequence>MRGLLGRPPPGPRSGILLAPCAGVHTFGMRYAIDVAFVSRTGRVVAVRRALPPRRVALRLGAVAVVEMRAGVLDAEYGGVRGIEAAIQYAARRDVERDLQRARQLGRQADGHQQAGAEVDEQEHHDPGGAVDHERHLVAPARDPREEQRLDQAQPVPGHQDRRVPEERRDHDVDDGE</sequence>
<dbReference type="EMBL" id="CP054569">
    <property type="protein sequence ID" value="QKQ51331.1"/>
    <property type="molecule type" value="Genomic_DNA"/>
</dbReference>
<evidence type="ECO:0000313" key="3">
    <source>
        <dbReference type="Proteomes" id="UP000509782"/>
    </source>
</evidence>
<reference evidence="2 3" key="1">
    <citation type="submission" date="2020-05" db="EMBL/GenBank/DDBJ databases">
        <title>FDA dAtabase for Regulatory Grade micrObial Sequences (FDA-ARGOS): Supporting development and validation of Infectious Disease Dx tests.</title>
        <authorList>
            <person name="Sproer C."/>
            <person name="Gronow S."/>
            <person name="Severitt S."/>
            <person name="Schroder I."/>
            <person name="Tallon L."/>
            <person name="Sadzewicz L."/>
            <person name="Zhao X."/>
            <person name="Vavikolanu K."/>
            <person name="Mehta A."/>
            <person name="Aluvathingal J."/>
            <person name="Nadendla S."/>
            <person name="Myers T."/>
            <person name="Yan Y."/>
            <person name="Sichtig H."/>
        </authorList>
    </citation>
    <scope>NUCLEOTIDE SEQUENCE [LARGE SCALE GENOMIC DNA]</scope>
    <source>
        <strain evidence="2 3">FDAARGOS_787</strain>
    </source>
</reference>
<feature type="region of interest" description="Disordered" evidence="1">
    <location>
        <begin position="105"/>
        <end position="177"/>
    </location>
</feature>
<dbReference type="InterPro" id="IPR038695">
    <property type="entry name" value="Saro_0823-like_sf"/>
</dbReference>
<dbReference type="InterPro" id="IPR003795">
    <property type="entry name" value="DUF192"/>
</dbReference>
<protein>
    <submittedName>
        <fullName evidence="2">DUF192 domain-containing protein</fullName>
    </submittedName>
</protein>
<evidence type="ECO:0000256" key="1">
    <source>
        <dbReference type="SAM" id="MobiDB-lite"/>
    </source>
</evidence>
<dbReference type="AlphaFoldDB" id="A0A6N0JVU9"/>